<evidence type="ECO:0000313" key="1">
    <source>
        <dbReference type="EMBL" id="VAW74256.1"/>
    </source>
</evidence>
<dbReference type="EMBL" id="UOFN01000030">
    <property type="protein sequence ID" value="VAW74256.1"/>
    <property type="molecule type" value="Genomic_DNA"/>
</dbReference>
<gene>
    <name evidence="1" type="ORF">MNBD_GAMMA15-1815</name>
</gene>
<sequence length="90" mass="9710">MPLRFLHGMKSNGSAQQYPRNVSFIATGMLCILSSCATYQPQPLEDRSPLVAAVLPSGFGRGYDIDLTDGLDLTETGIIAVLNNPDLKVQ</sequence>
<protein>
    <submittedName>
        <fullName evidence="1">Uncharacterized protein</fullName>
    </submittedName>
</protein>
<dbReference type="AlphaFoldDB" id="A0A3B0Z0M0"/>
<name>A0A3B0Z0M0_9ZZZZ</name>
<feature type="non-terminal residue" evidence="1">
    <location>
        <position position="90"/>
    </location>
</feature>
<proteinExistence type="predicted"/>
<organism evidence="1">
    <name type="scientific">hydrothermal vent metagenome</name>
    <dbReference type="NCBI Taxonomy" id="652676"/>
    <lineage>
        <taxon>unclassified sequences</taxon>
        <taxon>metagenomes</taxon>
        <taxon>ecological metagenomes</taxon>
    </lineage>
</organism>
<accession>A0A3B0Z0M0</accession>
<reference evidence="1" key="1">
    <citation type="submission" date="2018-06" db="EMBL/GenBank/DDBJ databases">
        <authorList>
            <person name="Zhirakovskaya E."/>
        </authorList>
    </citation>
    <scope>NUCLEOTIDE SEQUENCE</scope>
</reference>